<evidence type="ECO:0000313" key="1">
    <source>
        <dbReference type="EMBL" id="ARN19631.1"/>
    </source>
</evidence>
<dbReference type="PANTHER" id="PTHR43767">
    <property type="entry name" value="LONG-CHAIN-FATTY-ACID--COA LIGASE"/>
    <property type="match status" value="1"/>
</dbReference>
<dbReference type="InterPro" id="IPR000873">
    <property type="entry name" value="AMP-dep_synth/lig_dom"/>
</dbReference>
<dbReference type="RefSeq" id="WP_085749894.1">
    <property type="nucleotide sequence ID" value="NZ_BSPR01000003.1"/>
</dbReference>
<dbReference type="Pfam" id="PF23562">
    <property type="entry name" value="AMP-binding_C_3"/>
    <property type="match status" value="1"/>
</dbReference>
<name>A0A1W6L5M4_9BURK</name>
<dbReference type="InterPro" id="IPR020845">
    <property type="entry name" value="AMP-binding_CS"/>
</dbReference>
<dbReference type="PROSITE" id="PS00455">
    <property type="entry name" value="AMP_BINDING"/>
    <property type="match status" value="1"/>
</dbReference>
<reference evidence="1 2" key="1">
    <citation type="submission" date="2016-04" db="EMBL/GenBank/DDBJ databases">
        <title>Complete genome sequence of natural rubber-degrading, novel Gram-negative bacterium, Rhizobacter gummiphilus strain NS21.</title>
        <authorList>
            <person name="Tabata M."/>
            <person name="Kasai D."/>
            <person name="Fukuda M."/>
        </authorList>
    </citation>
    <scope>NUCLEOTIDE SEQUENCE [LARGE SCALE GENOMIC DNA]</scope>
    <source>
        <strain evidence="1 2">NS21</strain>
    </source>
</reference>
<dbReference type="STRING" id="946333.A4W93_06700"/>
<dbReference type="SUPFAM" id="SSF56801">
    <property type="entry name" value="Acetyl-CoA synthetase-like"/>
    <property type="match status" value="1"/>
</dbReference>
<organism evidence="1 2">
    <name type="scientific">Piscinibacter gummiphilus</name>
    <dbReference type="NCBI Taxonomy" id="946333"/>
    <lineage>
        <taxon>Bacteria</taxon>
        <taxon>Pseudomonadati</taxon>
        <taxon>Pseudomonadota</taxon>
        <taxon>Betaproteobacteria</taxon>
        <taxon>Burkholderiales</taxon>
        <taxon>Sphaerotilaceae</taxon>
        <taxon>Piscinibacter</taxon>
    </lineage>
</organism>
<dbReference type="InterPro" id="IPR050237">
    <property type="entry name" value="ATP-dep_AMP-bd_enzyme"/>
</dbReference>
<dbReference type="OrthoDB" id="9766486at2"/>
<dbReference type="Gene3D" id="3.40.50.12780">
    <property type="entry name" value="N-terminal domain of ligase-like"/>
    <property type="match status" value="1"/>
</dbReference>
<accession>A0A1W6L5M4</accession>
<evidence type="ECO:0000313" key="2">
    <source>
        <dbReference type="Proteomes" id="UP000193427"/>
    </source>
</evidence>
<gene>
    <name evidence="1" type="ORF">A4W93_06700</name>
</gene>
<dbReference type="AlphaFoldDB" id="A0A1W6L5M4"/>
<dbReference type="InterPro" id="IPR042099">
    <property type="entry name" value="ANL_N_sf"/>
</dbReference>
<proteinExistence type="predicted"/>
<protein>
    <submittedName>
        <fullName evidence="1">Feruloyl-CoA synthase</fullName>
    </submittedName>
</protein>
<sequence>MNMPHTFFDNPAMLAPPSVYREELPGGGFVLHATEVLGGVTRCIGDWLEHWARLTPNALFLAERDESGQWVRLTYGETRRRIGRIAQGLLDLGIGPDQTVVCLSDNSLDHALLMFATMHIGRPFTSVSSAYSRVAKDHAKIGAILAQLPAGVLYASDGAVYGAAIRACVLGCPVVLSHNTCEVAGAHSFAEIARTQESPAVMEAFARITPRTHAKYLLTSGSTGKPKVVVNTHRMLCANQQQMRQSWRFLRDEKPVVVSWLPWSHTFGTNHNMNLVLCNGGSLYIDEGRPVPGLMEKSVRNLREIQPTLYFNVPRGFDTLVSFLEEDETFARDFLARIRGIFFAAAALPKVTWDRMERCARAVKGDDVWFTSAWGSTETAPVLTNVSWKLDGPGCIGLPVAGSSIKFLPNGDKLEMRVKGPQVFTEYLGNPEQTEAAFDRDGYYRIGDAGLLMDEARPEQGIRFDGRVAEDFKLTTGTWVSVGMLRLRVIDALAPHVQDAVITGHDRDEIGLLVFPSAAAKGLSRAQWVDHVMGGLMKLRSTGGGSSQCPARALVMDEPLSLDAGEITDKGYVNQRGVLTRRAALVEMLHASPKSELVILLD</sequence>
<dbReference type="KEGG" id="rgu:A4W93_06700"/>
<dbReference type="Proteomes" id="UP000193427">
    <property type="component" value="Chromosome"/>
</dbReference>
<dbReference type="EMBL" id="CP015118">
    <property type="protein sequence ID" value="ARN19631.1"/>
    <property type="molecule type" value="Genomic_DNA"/>
</dbReference>
<keyword evidence="2" id="KW-1185">Reference proteome</keyword>
<dbReference type="PANTHER" id="PTHR43767:SF1">
    <property type="entry name" value="NONRIBOSOMAL PEPTIDE SYNTHASE PES1 (EUROFUNG)-RELATED"/>
    <property type="match status" value="1"/>
</dbReference>
<dbReference type="Pfam" id="PF00501">
    <property type="entry name" value="AMP-binding"/>
    <property type="match status" value="1"/>
</dbReference>